<accession>A0A0B6S6L8</accession>
<protein>
    <submittedName>
        <fullName evidence="3">4-oxalocrotonate tautomerase</fullName>
        <ecNumber evidence="3">5.3.2.-</ecNumber>
    </submittedName>
</protein>
<dbReference type="GO" id="GO:0016853">
    <property type="term" value="F:isomerase activity"/>
    <property type="evidence" value="ECO:0007669"/>
    <property type="project" value="UniProtKB-KW"/>
</dbReference>
<dbReference type="Gene3D" id="3.30.429.10">
    <property type="entry name" value="Macrophage Migration Inhibitory Factor"/>
    <property type="match status" value="1"/>
</dbReference>
<gene>
    <name evidence="3" type="ORF">BGL_2c20400</name>
</gene>
<evidence type="ECO:0000313" key="3">
    <source>
        <dbReference type="EMBL" id="AJK50104.1"/>
    </source>
</evidence>
<dbReference type="RefSeq" id="WP_042628416.1">
    <property type="nucleotide sequence ID" value="NZ_CP007213.1"/>
</dbReference>
<dbReference type="Pfam" id="PF01361">
    <property type="entry name" value="Tautomerase"/>
    <property type="match status" value="1"/>
</dbReference>
<proteinExistence type="predicted"/>
<name>A0A0B6S6L8_BURPL</name>
<organism evidence="3 4">
    <name type="scientific">Burkholderia plantarii</name>
    <dbReference type="NCBI Taxonomy" id="41899"/>
    <lineage>
        <taxon>Bacteria</taxon>
        <taxon>Pseudomonadati</taxon>
        <taxon>Pseudomonadota</taxon>
        <taxon>Betaproteobacteria</taxon>
        <taxon>Burkholderiales</taxon>
        <taxon>Burkholderiaceae</taxon>
        <taxon>Burkholderia</taxon>
    </lineage>
</organism>
<dbReference type="InterPro" id="IPR004370">
    <property type="entry name" value="4-OT-like_dom"/>
</dbReference>
<dbReference type="InterPro" id="IPR014347">
    <property type="entry name" value="Tautomerase/MIF_sf"/>
</dbReference>
<dbReference type="EMBL" id="CP002581">
    <property type="protein sequence ID" value="AJK50104.1"/>
    <property type="molecule type" value="Genomic_DNA"/>
</dbReference>
<evidence type="ECO:0000313" key="4">
    <source>
        <dbReference type="Proteomes" id="UP000031838"/>
    </source>
</evidence>
<dbReference type="KEGG" id="bgp:BGL_2c20400"/>
<dbReference type="Proteomes" id="UP000031838">
    <property type="component" value="Chromosome 2"/>
</dbReference>
<evidence type="ECO:0000259" key="2">
    <source>
        <dbReference type="Pfam" id="PF01361"/>
    </source>
</evidence>
<dbReference type="EC" id="5.3.2.-" evidence="3"/>
<dbReference type="OrthoDB" id="8527422at2"/>
<sequence>MPFIECHIKQGLTRERREQLLREIIEVTHDAIGSDPKIINVIIHEHPAGNISVSSRIDGARYGGEAGTPSGAEPA</sequence>
<dbReference type="AlphaFoldDB" id="A0A0B6S6L8"/>
<dbReference type="SUPFAM" id="SSF55331">
    <property type="entry name" value="Tautomerase/MIF"/>
    <property type="match status" value="1"/>
</dbReference>
<reference evidence="4" key="1">
    <citation type="submission" date="2011-03" db="EMBL/GenBank/DDBJ databases">
        <authorList>
            <person name="Voget S."/>
            <person name="Streit W.R."/>
            <person name="Jaeger K.E."/>
            <person name="Daniel R."/>
        </authorList>
    </citation>
    <scope>NUCLEOTIDE SEQUENCE [LARGE SCALE GENOMIC DNA]</scope>
    <source>
        <strain evidence="4">PG1</strain>
    </source>
</reference>
<keyword evidence="1 3" id="KW-0413">Isomerase</keyword>
<reference evidence="3 4" key="2">
    <citation type="journal article" date="2016" name="Appl. Microbiol. Biotechnol.">
        <title>Mutations improving production and secretion of extracellular lipase by Burkholderia glumae PG1.</title>
        <authorList>
            <person name="Knapp A."/>
            <person name="Voget S."/>
            <person name="Gao R."/>
            <person name="Zaburannyi N."/>
            <person name="Krysciak D."/>
            <person name="Breuer M."/>
            <person name="Hauer B."/>
            <person name="Streit W.R."/>
            <person name="Muller R."/>
            <person name="Daniel R."/>
            <person name="Jaeger K.E."/>
        </authorList>
    </citation>
    <scope>NUCLEOTIDE SEQUENCE [LARGE SCALE GENOMIC DNA]</scope>
    <source>
        <strain evidence="3 4">PG1</strain>
    </source>
</reference>
<keyword evidence="4" id="KW-1185">Reference proteome</keyword>
<dbReference type="HOGENOM" id="CLU_2785897_0_0_4"/>
<evidence type="ECO:0000256" key="1">
    <source>
        <dbReference type="ARBA" id="ARBA00023235"/>
    </source>
</evidence>
<dbReference type="KEGG" id="bpla:bpln_2g20650"/>
<feature type="domain" description="4-oxalocrotonate tautomerase-like" evidence="2">
    <location>
        <begin position="2"/>
        <end position="53"/>
    </location>
</feature>